<reference evidence="2" key="1">
    <citation type="submission" date="2024-05" db="EMBL/GenBank/DDBJ databases">
        <title>Pontimicrobium maritimus sp. nov., isolated form sea water.</title>
        <authorList>
            <person name="Muhammad N."/>
            <person name="Vuong T.Q."/>
            <person name="Han H.L."/>
            <person name="Kim S.-G."/>
        </authorList>
    </citation>
    <scope>NUCLEOTIDE SEQUENCE</scope>
    <source>
        <strain evidence="2">SW4</strain>
    </source>
</reference>
<dbReference type="InterPro" id="IPR029045">
    <property type="entry name" value="ClpP/crotonase-like_dom_sf"/>
</dbReference>
<dbReference type="RefSeq" id="WP_347925758.1">
    <property type="nucleotide sequence ID" value="NZ_CP157199.1"/>
</dbReference>
<dbReference type="CDD" id="cd07563">
    <property type="entry name" value="Peptidase_S41_IRBP"/>
    <property type="match status" value="1"/>
</dbReference>
<dbReference type="Gene3D" id="3.30.750.44">
    <property type="match status" value="1"/>
</dbReference>
<dbReference type="Gene3D" id="3.90.226.10">
    <property type="entry name" value="2-enoyl-CoA Hydratase, Chain A, domain 1"/>
    <property type="match status" value="1"/>
</dbReference>
<dbReference type="SMART" id="SM00245">
    <property type="entry name" value="TSPc"/>
    <property type="match status" value="1"/>
</dbReference>
<dbReference type="PANTHER" id="PTHR11261:SF3">
    <property type="entry name" value="RETINOL-BINDING PROTEIN 3"/>
    <property type="match status" value="1"/>
</dbReference>
<feature type="domain" description="Tail specific protease" evidence="1">
    <location>
        <begin position="113"/>
        <end position="313"/>
    </location>
</feature>
<proteinExistence type="predicted"/>
<organism evidence="2">
    <name type="scientific">Pontimicrobium sp. SW4</name>
    <dbReference type="NCBI Taxonomy" id="3153519"/>
    <lineage>
        <taxon>Bacteria</taxon>
        <taxon>Pseudomonadati</taxon>
        <taxon>Bacteroidota</taxon>
        <taxon>Flavobacteriia</taxon>
        <taxon>Flavobacteriales</taxon>
        <taxon>Flavobacteriaceae</taxon>
        <taxon>Pontimicrobium</taxon>
    </lineage>
</organism>
<dbReference type="AlphaFoldDB" id="A0AAU7BW83"/>
<dbReference type="GO" id="GO:0008236">
    <property type="term" value="F:serine-type peptidase activity"/>
    <property type="evidence" value="ECO:0007669"/>
    <property type="project" value="InterPro"/>
</dbReference>
<evidence type="ECO:0000313" key="2">
    <source>
        <dbReference type="EMBL" id="XBG62496.1"/>
    </source>
</evidence>
<dbReference type="Pfam" id="PF11918">
    <property type="entry name" value="Peptidase_S41_N"/>
    <property type="match status" value="1"/>
</dbReference>
<dbReference type="GO" id="GO:0006508">
    <property type="term" value="P:proteolysis"/>
    <property type="evidence" value="ECO:0007669"/>
    <property type="project" value="InterPro"/>
</dbReference>
<dbReference type="InterPro" id="IPR005151">
    <property type="entry name" value="Tail-specific_protease"/>
</dbReference>
<gene>
    <name evidence="2" type="ORF">ABGB03_06215</name>
</gene>
<accession>A0AAU7BW83</accession>
<dbReference type="Pfam" id="PF03572">
    <property type="entry name" value="Peptidase_S41"/>
    <property type="match status" value="1"/>
</dbReference>
<dbReference type="SUPFAM" id="SSF52096">
    <property type="entry name" value="ClpP/crotonase"/>
    <property type="match status" value="1"/>
</dbReference>
<name>A0AAU7BW83_9FLAO</name>
<sequence length="442" mass="50105">MVKENLRQALLFVITLFISTNLIAQKKTQEEVNQQELNVLIDSISQLVKKYYITLEDGNKMSELLLSKNKNKEYNNLIKPYELATQLTTDLQSINGDLHMNVSFTPPNISPDIKTRPLRVDEKGMWSNYGFQEVKVLDGNIGYLKVSHFTKWEHFDEAKKVVTKSFNFLSNTDALIIDVRNNGGGFEAIVAYVISYLFDEEPIHLSDYYERHNNARYGIWTTKDIPGKKMPNVPVYVLVNDRTGSAAESLAYMLKHLDRAIIIGEVTRGAGNGAMKHKLSERFSVTIASEETINTITKTSFEQVGVIPNIKSSSDNSFSVAYKLALDYLAKNNFKNVHPSNYSNIKNFIPQEKVSNDTDIESYEKYVGTYKSLSIEIKIFLNGKTLFAQMKGNGSKFKLIPNGDNTFIVADIKERVEFVMNNNNEVVKLIGIDSPMDLNKVK</sequence>
<evidence type="ECO:0000259" key="1">
    <source>
        <dbReference type="SMART" id="SM00245"/>
    </source>
</evidence>
<dbReference type="PANTHER" id="PTHR11261">
    <property type="entry name" value="INTERPHOTORECEPTOR RETINOID-BINDING PROTEIN"/>
    <property type="match status" value="1"/>
</dbReference>
<dbReference type="EMBL" id="CP157199">
    <property type="protein sequence ID" value="XBG62496.1"/>
    <property type="molecule type" value="Genomic_DNA"/>
</dbReference>
<protein>
    <submittedName>
        <fullName evidence="2">S41 family peptidase</fullName>
    </submittedName>
</protein>